<sequence>MAKITELIPGRDGEISTVKLKTQYGTVLCPLQRLYPLEIRTNENWVTEKVAGEGESNSKRCSNVMAAPNDVIKKYTSSGRCVKTPNKLDLFNYVVKGLILSPNIKRGGGGEDVVEIAVL</sequence>
<dbReference type="AlphaFoldDB" id="A0A8X6IR16"/>
<comment type="caution">
    <text evidence="1">The sequence shown here is derived from an EMBL/GenBank/DDBJ whole genome shotgun (WGS) entry which is preliminary data.</text>
</comment>
<keyword evidence="2" id="KW-1185">Reference proteome</keyword>
<name>A0A8X6IR16_TRICU</name>
<organism evidence="1 2">
    <name type="scientific">Trichonephila clavata</name>
    <name type="common">Joro spider</name>
    <name type="synonym">Nephila clavata</name>
    <dbReference type="NCBI Taxonomy" id="2740835"/>
    <lineage>
        <taxon>Eukaryota</taxon>
        <taxon>Metazoa</taxon>
        <taxon>Ecdysozoa</taxon>
        <taxon>Arthropoda</taxon>
        <taxon>Chelicerata</taxon>
        <taxon>Arachnida</taxon>
        <taxon>Araneae</taxon>
        <taxon>Araneomorphae</taxon>
        <taxon>Entelegynae</taxon>
        <taxon>Araneoidea</taxon>
        <taxon>Nephilidae</taxon>
        <taxon>Trichonephila</taxon>
    </lineage>
</organism>
<protein>
    <submittedName>
        <fullName evidence="1">DUF5641 domain-containing protein</fullName>
    </submittedName>
</protein>
<reference evidence="1" key="1">
    <citation type="submission" date="2020-07" db="EMBL/GenBank/DDBJ databases">
        <title>Multicomponent nature underlies the extraordinary mechanical properties of spider dragline silk.</title>
        <authorList>
            <person name="Kono N."/>
            <person name="Nakamura H."/>
            <person name="Mori M."/>
            <person name="Yoshida Y."/>
            <person name="Ohtoshi R."/>
            <person name="Malay A.D."/>
            <person name="Moran D.A.P."/>
            <person name="Tomita M."/>
            <person name="Numata K."/>
            <person name="Arakawa K."/>
        </authorList>
    </citation>
    <scope>NUCLEOTIDE SEQUENCE</scope>
</reference>
<evidence type="ECO:0000313" key="1">
    <source>
        <dbReference type="EMBL" id="GFR09480.1"/>
    </source>
</evidence>
<dbReference type="Proteomes" id="UP000887116">
    <property type="component" value="Unassembled WGS sequence"/>
</dbReference>
<gene>
    <name evidence="1" type="primary">AVEN_251935_1</name>
    <name evidence="1" type="ORF">TNCT_470501</name>
</gene>
<proteinExistence type="predicted"/>
<accession>A0A8X6IR16</accession>
<dbReference type="EMBL" id="BMAO01016553">
    <property type="protein sequence ID" value="GFR09480.1"/>
    <property type="molecule type" value="Genomic_DNA"/>
</dbReference>
<evidence type="ECO:0000313" key="2">
    <source>
        <dbReference type="Proteomes" id="UP000887116"/>
    </source>
</evidence>